<reference evidence="1 2" key="1">
    <citation type="journal article" date="2012" name="Environ. Microbiol.">
        <title>Complete genome of Candidatus Chloracidobacterium thermophilum, a chlorophyll-based photoheterotroph belonging to the phylum Acidobacteria.</title>
        <authorList>
            <person name="Garcia Costas A.M."/>
            <person name="Liu Z."/>
            <person name="Tomsho L.P."/>
            <person name="Schuster S.C."/>
            <person name="Ward D.M."/>
            <person name="Bryant D.A."/>
        </authorList>
    </citation>
    <scope>NUCLEOTIDE SEQUENCE [LARGE SCALE GENOMIC DNA]</scope>
    <source>
        <strain evidence="1 2">B</strain>
    </source>
</reference>
<evidence type="ECO:0000313" key="1">
    <source>
        <dbReference type="EMBL" id="AEP13063.1"/>
    </source>
</evidence>
<gene>
    <name evidence="1" type="ordered locus">Cabther_B0057</name>
</gene>
<evidence type="ECO:0000313" key="2">
    <source>
        <dbReference type="Proteomes" id="UP000006791"/>
    </source>
</evidence>
<protein>
    <submittedName>
        <fullName evidence="1">Uncharacterized protein</fullName>
    </submittedName>
</protein>
<dbReference type="STRING" id="981222.Cabther_B0057"/>
<name>G2LJP6_CHLTF</name>
<dbReference type="EMBL" id="CP002515">
    <property type="protein sequence ID" value="AEP13063.1"/>
    <property type="molecule type" value="Genomic_DNA"/>
</dbReference>
<dbReference type="RefSeq" id="WP_014100801.1">
    <property type="nucleotide sequence ID" value="NC_016025.1"/>
</dbReference>
<organism evidence="1 2">
    <name type="scientific">Chloracidobacterium thermophilum (strain B)</name>
    <dbReference type="NCBI Taxonomy" id="981222"/>
    <lineage>
        <taxon>Bacteria</taxon>
        <taxon>Pseudomonadati</taxon>
        <taxon>Acidobacteriota</taxon>
        <taxon>Terriglobia</taxon>
        <taxon>Terriglobales</taxon>
        <taxon>Acidobacteriaceae</taxon>
        <taxon>Chloracidobacterium</taxon>
    </lineage>
</organism>
<proteinExistence type="predicted"/>
<keyword evidence="2" id="KW-1185">Reference proteome</keyword>
<dbReference type="REBASE" id="40642">
    <property type="entry name" value="CthBORF56P"/>
</dbReference>
<dbReference type="Proteomes" id="UP000006791">
    <property type="component" value="Chromosome 2"/>
</dbReference>
<accession>G2LJP6</accession>
<dbReference type="KEGG" id="ctm:Cabther_B0057"/>
<dbReference type="HOGENOM" id="CLU_1159020_0_0_0"/>
<dbReference type="AlphaFoldDB" id="G2LJP6"/>
<sequence length="206" mass="23281">MLDTAAVCTPVPVNPGGFNQKSTLPYGLQLNQLHQAMNDFLDFLGFVNRQLYSKGIPRLECLLMPATFSSLVGEYIVYRIPFYCTQLVKNQHHNGHPDLIPTGIFPQNAVLHTDEGIEVKASKYSSGWQGHNPESVWLLVFQIDCNSPNEKVTQPKPFQFKAVYGAKLDKQDWNFSGRSATSRRTITASVNKSGLEKMKQNWIYRT</sequence>